<keyword evidence="2" id="KW-1185">Reference proteome</keyword>
<name>A0A147GZN9_9BURK</name>
<dbReference type="EMBL" id="LDSL01000052">
    <property type="protein sequence ID" value="KTT23000.1"/>
    <property type="molecule type" value="Genomic_DNA"/>
</dbReference>
<dbReference type="RefSeq" id="WP_058641644.1">
    <property type="nucleotide sequence ID" value="NZ_LDSL01000052.1"/>
</dbReference>
<dbReference type="OrthoDB" id="9791543at2"/>
<proteinExistence type="predicted"/>
<dbReference type="PANTHER" id="PTHR39206">
    <property type="entry name" value="SLL8004 PROTEIN"/>
    <property type="match status" value="1"/>
</dbReference>
<gene>
    <name evidence="1" type="ORF">NS331_08885</name>
</gene>
<dbReference type="PANTHER" id="PTHR39206:SF1">
    <property type="entry name" value="SLL8004 PROTEIN"/>
    <property type="match status" value="1"/>
</dbReference>
<dbReference type="AlphaFoldDB" id="A0A147GZN9"/>
<dbReference type="InterPro" id="IPR027417">
    <property type="entry name" value="P-loop_NTPase"/>
</dbReference>
<accession>A0A147GZN9</accession>
<evidence type="ECO:0000313" key="1">
    <source>
        <dbReference type="EMBL" id="KTT23000.1"/>
    </source>
</evidence>
<sequence>MATARGAPPRWLHLLAGPNGAGKSTLYRALVQEGIVGRDLEFVNADLHERAHLQHIADPQARSEAARAWADGRRAALIASGTPFASETVFSHPSKLGLIREARAAGFTVALHVVALDDPQRLVGRVAQRVREGGHAVPPERILARYPRTLALLAEAVREADAAYLYDGRDAEQGGPRLVALRTAAGWVLLDPPLPAWAARIADDAAATPPADKDAAA</sequence>
<dbReference type="Proteomes" id="UP000072741">
    <property type="component" value="Unassembled WGS sequence"/>
</dbReference>
<dbReference type="Gene3D" id="3.40.50.300">
    <property type="entry name" value="P-loop containing nucleotide triphosphate hydrolases"/>
    <property type="match status" value="1"/>
</dbReference>
<comment type="caution">
    <text evidence="1">The sequence shown here is derived from an EMBL/GenBank/DDBJ whole genome shotgun (WGS) entry which is preliminary data.</text>
</comment>
<protein>
    <submittedName>
        <fullName evidence="1">Uncharacterized protein</fullName>
    </submittedName>
</protein>
<organism evidence="1 2">
    <name type="scientific">Pseudacidovorax intermedius</name>
    <dbReference type="NCBI Taxonomy" id="433924"/>
    <lineage>
        <taxon>Bacteria</taxon>
        <taxon>Pseudomonadati</taxon>
        <taxon>Pseudomonadota</taxon>
        <taxon>Betaproteobacteria</taxon>
        <taxon>Burkholderiales</taxon>
        <taxon>Comamonadaceae</taxon>
        <taxon>Pseudacidovorax</taxon>
    </lineage>
</organism>
<dbReference type="PATRIC" id="fig|433924.3.peg.3757"/>
<evidence type="ECO:0000313" key="2">
    <source>
        <dbReference type="Proteomes" id="UP000072741"/>
    </source>
</evidence>
<reference evidence="1 2" key="1">
    <citation type="journal article" date="2016" name="Front. Microbiol.">
        <title>Genomic Resource of Rice Seed Associated Bacteria.</title>
        <authorList>
            <person name="Midha S."/>
            <person name="Bansal K."/>
            <person name="Sharma S."/>
            <person name="Kumar N."/>
            <person name="Patil P.P."/>
            <person name="Chaudhry V."/>
            <person name="Patil P.B."/>
        </authorList>
    </citation>
    <scope>NUCLEOTIDE SEQUENCE [LARGE SCALE GENOMIC DNA]</scope>
    <source>
        <strain evidence="1 2">NS331</strain>
    </source>
</reference>
<dbReference type="SUPFAM" id="SSF52540">
    <property type="entry name" value="P-loop containing nucleoside triphosphate hydrolases"/>
    <property type="match status" value="1"/>
</dbReference>
<dbReference type="Pfam" id="PF13671">
    <property type="entry name" value="AAA_33"/>
    <property type="match status" value="1"/>
</dbReference>